<dbReference type="OrthoDB" id="445002at2759"/>
<dbReference type="InterPro" id="IPR051553">
    <property type="entry name" value="Ran_GTPase-activating"/>
</dbReference>
<feature type="repeat" description="RCC1" evidence="1">
    <location>
        <begin position="60"/>
        <end position="100"/>
    </location>
</feature>
<comment type="caution">
    <text evidence="3">The sequence shown here is derived from an EMBL/GenBank/DDBJ whole genome shotgun (WGS) entry which is preliminary data.</text>
</comment>
<dbReference type="AlphaFoldDB" id="A0A1Q9CEP9"/>
<evidence type="ECO:0000256" key="2">
    <source>
        <dbReference type="SAM" id="MobiDB-lite"/>
    </source>
</evidence>
<dbReference type="Gene3D" id="2.130.10.30">
    <property type="entry name" value="Regulator of chromosome condensation 1/beta-lactamase-inhibitor protein II"/>
    <property type="match status" value="2"/>
</dbReference>
<proteinExistence type="predicted"/>
<dbReference type="InterPro" id="IPR009091">
    <property type="entry name" value="RCC1/BLIP-II"/>
</dbReference>
<protein>
    <submittedName>
        <fullName evidence="3">X-linked retinitis pigmentosa GTPase regulator-like</fullName>
    </submittedName>
</protein>
<organism evidence="3 4">
    <name type="scientific">Symbiodinium microadriaticum</name>
    <name type="common">Dinoflagellate</name>
    <name type="synonym">Zooxanthella microadriatica</name>
    <dbReference type="NCBI Taxonomy" id="2951"/>
    <lineage>
        <taxon>Eukaryota</taxon>
        <taxon>Sar</taxon>
        <taxon>Alveolata</taxon>
        <taxon>Dinophyceae</taxon>
        <taxon>Suessiales</taxon>
        <taxon>Symbiodiniaceae</taxon>
        <taxon>Symbiodinium</taxon>
    </lineage>
</organism>
<reference evidence="3 4" key="1">
    <citation type="submission" date="2016-02" db="EMBL/GenBank/DDBJ databases">
        <title>Genome analysis of coral dinoflagellate symbionts highlights evolutionary adaptations to a symbiotic lifestyle.</title>
        <authorList>
            <person name="Aranda M."/>
            <person name="Li Y."/>
            <person name="Liew Y.J."/>
            <person name="Baumgarten S."/>
            <person name="Simakov O."/>
            <person name="Wilson M."/>
            <person name="Piel J."/>
            <person name="Ashoor H."/>
            <person name="Bougouffa S."/>
            <person name="Bajic V.B."/>
            <person name="Ryu T."/>
            <person name="Ravasi T."/>
            <person name="Bayer T."/>
            <person name="Micklem G."/>
            <person name="Kim H."/>
            <person name="Bhak J."/>
            <person name="Lajeunesse T.C."/>
            <person name="Voolstra C.R."/>
        </authorList>
    </citation>
    <scope>NUCLEOTIDE SEQUENCE [LARGE SCALE GENOMIC DNA]</scope>
    <source>
        <strain evidence="3 4">CCMP2467</strain>
    </source>
</reference>
<feature type="region of interest" description="Disordered" evidence="2">
    <location>
        <begin position="344"/>
        <end position="369"/>
    </location>
</feature>
<dbReference type="PANTHER" id="PTHR45982">
    <property type="entry name" value="REGULATOR OF CHROMOSOME CONDENSATION"/>
    <property type="match status" value="1"/>
</dbReference>
<dbReference type="InterPro" id="IPR000408">
    <property type="entry name" value="Reg_chr_condens"/>
</dbReference>
<evidence type="ECO:0000313" key="3">
    <source>
        <dbReference type="EMBL" id="OLP81423.1"/>
    </source>
</evidence>
<dbReference type="Pfam" id="PF13540">
    <property type="entry name" value="RCC1_2"/>
    <property type="match status" value="3"/>
</dbReference>
<name>A0A1Q9CEP9_SYMMI</name>
<dbReference type="SUPFAM" id="SSF50985">
    <property type="entry name" value="RCC1/BLIP-II"/>
    <property type="match status" value="1"/>
</dbReference>
<dbReference type="PRINTS" id="PR00633">
    <property type="entry name" value="RCCNDNSATION"/>
</dbReference>
<evidence type="ECO:0000313" key="4">
    <source>
        <dbReference type="Proteomes" id="UP000186817"/>
    </source>
</evidence>
<dbReference type="PROSITE" id="PS00626">
    <property type="entry name" value="RCC1_2"/>
    <property type="match status" value="3"/>
</dbReference>
<dbReference type="PROSITE" id="PS50012">
    <property type="entry name" value="RCC1_3"/>
    <property type="match status" value="1"/>
</dbReference>
<dbReference type="Proteomes" id="UP000186817">
    <property type="component" value="Unassembled WGS sequence"/>
</dbReference>
<keyword evidence="4" id="KW-1185">Reference proteome</keyword>
<dbReference type="EMBL" id="LSRX01001281">
    <property type="protein sequence ID" value="OLP81423.1"/>
    <property type="molecule type" value="Genomic_DNA"/>
</dbReference>
<gene>
    <name evidence="3" type="primary">glo-4</name>
    <name evidence="3" type="ORF">AK812_SmicGene38037</name>
</gene>
<sequence>MPDMAACGDFHTVLLRSCGEAVAFGDNRFGQCEVPALPKSLRYVSAAAGCRHTVLLRSDGKALAFGANEHGQCDVPPLGPGKRYIRAAAGNWHTVLLCSDGEAVAVGRRQEGQCAVPALTTEQPESSAVNKTDAQDAAVQVGDSQRNVRRLGHARVKRMPENKVARQPRYVAVAAGTFHTLLLRSDGVSLACGSYKSQGLIPQPPAGVKYIDVAANLEHTLLLRSDGQAIACGPEDGSERQQIPLPPAGQEYVAIAAGSHHSVVLRSDGTVLAFGHNSDGRCNVPPLPAGTCYTCIAAGLRHTVLWRSDGVALAFGSSSLPAGCPRVRAGPCDVPLLSPVAVQGSDSRRMRPVTPERAGTRRGSKEHSQSPFVLDVDGASFHPVFDM</sequence>
<dbReference type="PANTHER" id="PTHR45982:SF1">
    <property type="entry name" value="REGULATOR OF CHROMOSOME CONDENSATION"/>
    <property type="match status" value="1"/>
</dbReference>
<evidence type="ECO:0000256" key="1">
    <source>
        <dbReference type="PROSITE-ProRule" id="PRU00235"/>
    </source>
</evidence>
<accession>A0A1Q9CEP9</accession>